<dbReference type="PROSITE" id="PS50294">
    <property type="entry name" value="WD_REPEATS_REGION"/>
    <property type="match status" value="4"/>
</dbReference>
<keyword evidence="4" id="KW-0112">Calmodulin-binding</keyword>
<dbReference type="InterPro" id="IPR036322">
    <property type="entry name" value="WD40_repeat_dom_sf"/>
</dbReference>
<evidence type="ECO:0000256" key="1">
    <source>
        <dbReference type="ARBA" id="ARBA00009616"/>
    </source>
</evidence>
<dbReference type="InterPro" id="IPR013258">
    <property type="entry name" value="Striatin_N"/>
</dbReference>
<evidence type="ECO:0000256" key="2">
    <source>
        <dbReference type="ARBA" id="ARBA00022574"/>
    </source>
</evidence>
<feature type="repeat" description="WD" evidence="6">
    <location>
        <begin position="543"/>
        <end position="579"/>
    </location>
</feature>
<organism evidence="9 10">
    <name type="scientific">Bifiguratus adelaidae</name>
    <dbReference type="NCBI Taxonomy" id="1938954"/>
    <lineage>
        <taxon>Eukaryota</taxon>
        <taxon>Fungi</taxon>
        <taxon>Fungi incertae sedis</taxon>
        <taxon>Mucoromycota</taxon>
        <taxon>Mucoromycotina</taxon>
        <taxon>Endogonomycetes</taxon>
        <taxon>Endogonales</taxon>
        <taxon>Endogonales incertae sedis</taxon>
        <taxon>Bifiguratus</taxon>
    </lineage>
</organism>
<dbReference type="PANTHER" id="PTHR15653">
    <property type="entry name" value="STRIATIN"/>
    <property type="match status" value="1"/>
</dbReference>
<comment type="similarity">
    <text evidence="1">Belongs to the WD repeat striatin family.</text>
</comment>
<name>A0A261XW24_9FUNG</name>
<dbReference type="PROSITE" id="PS00678">
    <property type="entry name" value="WD_REPEATS_1"/>
    <property type="match status" value="2"/>
</dbReference>
<dbReference type="InterPro" id="IPR051488">
    <property type="entry name" value="WD_repeat_striatin"/>
</dbReference>
<dbReference type="Proteomes" id="UP000242875">
    <property type="component" value="Unassembled WGS sequence"/>
</dbReference>
<dbReference type="SUPFAM" id="SSF50978">
    <property type="entry name" value="WD40 repeat-like"/>
    <property type="match status" value="1"/>
</dbReference>
<feature type="repeat" description="WD" evidence="6">
    <location>
        <begin position="435"/>
        <end position="476"/>
    </location>
</feature>
<dbReference type="EMBL" id="MVBO01000142">
    <property type="protein sequence ID" value="OZJ02569.1"/>
    <property type="molecule type" value="Genomic_DNA"/>
</dbReference>
<dbReference type="SMART" id="SM00320">
    <property type="entry name" value="WD40"/>
    <property type="match status" value="7"/>
</dbReference>
<comment type="caution">
    <text evidence="9">The sequence shown here is derived from an EMBL/GenBank/DDBJ whole genome shotgun (WGS) entry which is preliminary data.</text>
</comment>
<feature type="compositionally biased region" description="Polar residues" evidence="7">
    <location>
        <begin position="263"/>
        <end position="302"/>
    </location>
</feature>
<feature type="compositionally biased region" description="Polar residues" evidence="7">
    <location>
        <begin position="384"/>
        <end position="394"/>
    </location>
</feature>
<feature type="repeat" description="WD" evidence="6">
    <location>
        <begin position="490"/>
        <end position="523"/>
    </location>
</feature>
<evidence type="ECO:0000256" key="3">
    <source>
        <dbReference type="ARBA" id="ARBA00022737"/>
    </source>
</evidence>
<feature type="region of interest" description="Disordered" evidence="7">
    <location>
        <begin position="375"/>
        <end position="401"/>
    </location>
</feature>
<gene>
    <name evidence="9" type="ORF">BZG36_04192</name>
</gene>
<keyword evidence="3" id="KW-0677">Repeat</keyword>
<dbReference type="InterPro" id="IPR019775">
    <property type="entry name" value="WD40_repeat_CS"/>
</dbReference>
<keyword evidence="10" id="KW-1185">Reference proteome</keyword>
<feature type="region of interest" description="Disordered" evidence="7">
    <location>
        <begin position="101"/>
        <end position="173"/>
    </location>
</feature>
<evidence type="ECO:0000256" key="7">
    <source>
        <dbReference type="SAM" id="MobiDB-lite"/>
    </source>
</evidence>
<accession>A0A261XW24</accession>
<dbReference type="Pfam" id="PF00400">
    <property type="entry name" value="WD40"/>
    <property type="match status" value="5"/>
</dbReference>
<evidence type="ECO:0000259" key="8">
    <source>
        <dbReference type="Pfam" id="PF08232"/>
    </source>
</evidence>
<evidence type="ECO:0000313" key="9">
    <source>
        <dbReference type="EMBL" id="OZJ02569.1"/>
    </source>
</evidence>
<feature type="compositionally biased region" description="Polar residues" evidence="7">
    <location>
        <begin position="129"/>
        <end position="167"/>
    </location>
</feature>
<feature type="repeat" description="WD" evidence="6">
    <location>
        <begin position="687"/>
        <end position="720"/>
    </location>
</feature>
<protein>
    <recommendedName>
        <fullName evidence="8">Striatin N-terminal domain-containing protein</fullName>
    </recommendedName>
</protein>
<dbReference type="GO" id="GO:0005516">
    <property type="term" value="F:calmodulin binding"/>
    <property type="evidence" value="ECO:0007669"/>
    <property type="project" value="UniProtKB-KW"/>
</dbReference>
<dbReference type="InterPro" id="IPR020472">
    <property type="entry name" value="WD40_PAC1"/>
</dbReference>
<evidence type="ECO:0000256" key="6">
    <source>
        <dbReference type="PROSITE-ProRule" id="PRU00221"/>
    </source>
</evidence>
<dbReference type="Pfam" id="PF08232">
    <property type="entry name" value="Striatin"/>
    <property type="match status" value="1"/>
</dbReference>
<feature type="region of interest" description="Disordered" evidence="7">
    <location>
        <begin position="220"/>
        <end position="331"/>
    </location>
</feature>
<dbReference type="AlphaFoldDB" id="A0A261XW24"/>
<evidence type="ECO:0000313" key="10">
    <source>
        <dbReference type="Proteomes" id="UP000242875"/>
    </source>
</evidence>
<dbReference type="CDD" id="cd00200">
    <property type="entry name" value="WD40"/>
    <property type="match status" value="1"/>
</dbReference>
<proteinExistence type="inferred from homology"/>
<evidence type="ECO:0000256" key="4">
    <source>
        <dbReference type="ARBA" id="ARBA00022860"/>
    </source>
</evidence>
<dbReference type="PRINTS" id="PR00320">
    <property type="entry name" value="GPROTEINBRPT"/>
</dbReference>
<dbReference type="OrthoDB" id="727118at2759"/>
<dbReference type="PANTHER" id="PTHR15653:SF0">
    <property type="entry name" value="CONNECTOR OF KINASE TO AP-1, ISOFORM E"/>
    <property type="match status" value="1"/>
</dbReference>
<feature type="compositionally biased region" description="Polar residues" evidence="7">
    <location>
        <begin position="112"/>
        <end position="121"/>
    </location>
</feature>
<keyword evidence="5" id="KW-0175">Coiled coil</keyword>
<reference evidence="9 10" key="1">
    <citation type="journal article" date="2017" name="Mycologia">
        <title>Bifiguratus adelaidae, gen. et sp. nov., a new member of Mucoromycotina in endophytic and soil-dwelling habitats.</title>
        <authorList>
            <person name="Torres-Cruz T.J."/>
            <person name="Billingsley Tobias T.L."/>
            <person name="Almatruk M."/>
            <person name="Hesse C."/>
            <person name="Kuske C.R."/>
            <person name="Desiro A."/>
            <person name="Benucci G.M."/>
            <person name="Bonito G."/>
            <person name="Stajich J.E."/>
            <person name="Dunlap C."/>
            <person name="Arnold A.E."/>
            <person name="Porras-Alfaro A."/>
        </authorList>
    </citation>
    <scope>NUCLEOTIDE SEQUENCE [LARGE SCALE GENOMIC DNA]</scope>
    <source>
        <strain evidence="9 10">AZ0501</strain>
    </source>
</reference>
<keyword evidence="2 6" id="KW-0853">WD repeat</keyword>
<dbReference type="InterPro" id="IPR001680">
    <property type="entry name" value="WD40_rpt"/>
</dbReference>
<feature type="compositionally biased region" description="Basic and acidic residues" evidence="7">
    <location>
        <begin position="222"/>
        <end position="232"/>
    </location>
</feature>
<evidence type="ECO:0000256" key="5">
    <source>
        <dbReference type="ARBA" id="ARBA00023054"/>
    </source>
</evidence>
<sequence length="770" mass="84137">MESTTVGSAMGGSSLNLAGPAAVPEYTLAGVLHYLQAEWRQHERERNECEIAMAEMKARIAFLEGERRGNEMAKSDLMRRVRMLEYALKQERKKYLAAVEKKESDSLKGGMTRNNDSSSAQDLAPEHNASVSITSEPSKTAQESPNVATATTDNNQAEQRASESSPTKIEAKNIFPQANPAMLATYGKVEDGHYRKRSRQILELCLDELNQLMATSSQLPEHNNHMGSDTRHIPSTTQALSPIGKSRQMPSESTLNLPERTSKMSGPPTQSKFFSLKDTQFNNETVPGTSSPILRPPSSGSRANAELALSPGPSTPRLEGPNSYPQVKPASKIPNLQYRIATKTPARTSLSNVTTGDTLNAEEDKLTELSGGGIDASVAANGPSEGNTNLTGSDNAEHANGSDDLFQEISETATKSTDSLQTNEHHRMWRTKYSLRSHLDSVRSTILHPTEMLVASGSDDGTVKLWNLTKDAATMSKKALQQDVEPNMTYRGHESPILSLAMEKQTNRIFSGGLDATIRVWQIPQQQRDIYAPMDSSAIGQTYIGHSGAIWDLQFLPGEGDDATMLVSASADGTVKLWDTKDNVTPLRSSFTAMEKHKDPANPTSVSFRCTDVKKILVGYNNSNIHVFDIETGQIITSFTAPDTDGTQSTQINALISHPTLPLFMTGHEDRQIRFYNLDTGKCIFTMQGHLDAVTSLDIDASGSHLVSGGHDASIRIWDIGSTSRPCIQEFTGHRKKCDEGVTSVRYHKSLPWLVSGGADGIVKLYQHMS</sequence>
<feature type="domain" description="Striatin N-terminal" evidence="8">
    <location>
        <begin position="27"/>
        <end position="216"/>
    </location>
</feature>
<dbReference type="Gene3D" id="2.130.10.10">
    <property type="entry name" value="YVTN repeat-like/Quinoprotein amine dehydrogenase"/>
    <property type="match status" value="3"/>
</dbReference>
<dbReference type="Gene3D" id="1.20.5.300">
    <property type="match status" value="1"/>
</dbReference>
<dbReference type="PROSITE" id="PS50082">
    <property type="entry name" value="WD_REPEATS_2"/>
    <property type="match status" value="4"/>
</dbReference>
<dbReference type="InterPro" id="IPR015943">
    <property type="entry name" value="WD40/YVTN_repeat-like_dom_sf"/>
</dbReference>